<evidence type="ECO:0000313" key="5">
    <source>
        <dbReference type="Proteomes" id="UP000006695"/>
    </source>
</evidence>
<accession>A5G8R6</accession>
<organism evidence="4 5">
    <name type="scientific">Geotalea uraniireducens (strain Rf4)</name>
    <name type="common">Geobacter uraniireducens</name>
    <dbReference type="NCBI Taxonomy" id="351605"/>
    <lineage>
        <taxon>Bacteria</taxon>
        <taxon>Pseudomonadati</taxon>
        <taxon>Thermodesulfobacteriota</taxon>
        <taxon>Desulfuromonadia</taxon>
        <taxon>Geobacterales</taxon>
        <taxon>Geobacteraceae</taxon>
        <taxon>Geotalea</taxon>
    </lineage>
</organism>
<dbReference type="Proteomes" id="UP000006695">
    <property type="component" value="Chromosome"/>
</dbReference>
<proteinExistence type="inferred from homology"/>
<dbReference type="InterPro" id="IPR036397">
    <property type="entry name" value="RNaseH_sf"/>
</dbReference>
<dbReference type="RefSeq" id="WP_011940821.1">
    <property type="nucleotide sequence ID" value="NC_009483.1"/>
</dbReference>
<dbReference type="SUPFAM" id="SSF53098">
    <property type="entry name" value="Ribonuclease H-like"/>
    <property type="match status" value="1"/>
</dbReference>
<evidence type="ECO:0000256" key="2">
    <source>
        <dbReference type="ARBA" id="ARBA00035032"/>
    </source>
</evidence>
<gene>
    <name evidence="4" type="ordered locus">Gura_4040</name>
</gene>
<dbReference type="CDD" id="cd04659">
    <property type="entry name" value="Piwi_piwi-like_ProArk"/>
    <property type="match status" value="1"/>
</dbReference>
<dbReference type="HOGENOM" id="CLU_031104_1_0_7"/>
<dbReference type="SMART" id="SM00950">
    <property type="entry name" value="Piwi"/>
    <property type="match status" value="1"/>
</dbReference>
<name>A5G8R6_GEOUR</name>
<dbReference type="KEGG" id="gur:Gura_4040"/>
<reference evidence="4 5" key="1">
    <citation type="submission" date="2007-05" db="EMBL/GenBank/DDBJ databases">
        <title>Complete sequence of Geobacter uraniireducens Rf4.</title>
        <authorList>
            <consortium name="US DOE Joint Genome Institute"/>
            <person name="Copeland A."/>
            <person name="Lucas S."/>
            <person name="Lapidus A."/>
            <person name="Barry K."/>
            <person name="Detter J.C."/>
            <person name="Glavina del Rio T."/>
            <person name="Hammon N."/>
            <person name="Israni S."/>
            <person name="Dalin E."/>
            <person name="Tice H."/>
            <person name="Pitluck S."/>
            <person name="Chertkov O."/>
            <person name="Brettin T."/>
            <person name="Bruce D."/>
            <person name="Han C."/>
            <person name="Schmutz J."/>
            <person name="Larimer F."/>
            <person name="Land M."/>
            <person name="Hauser L."/>
            <person name="Kyrpides N."/>
            <person name="Mikhailova N."/>
            <person name="Shelobolina E."/>
            <person name="Aklujkar M."/>
            <person name="Lovley D."/>
            <person name="Richardson P."/>
        </authorList>
    </citation>
    <scope>NUCLEOTIDE SEQUENCE [LARGE SCALE GENOMIC DNA]</scope>
    <source>
        <strain evidence="4 5">Rf4</strain>
    </source>
</reference>
<dbReference type="InterPro" id="IPR012337">
    <property type="entry name" value="RNaseH-like_sf"/>
</dbReference>
<protein>
    <recommendedName>
        <fullName evidence="2">Protein argonaute</fullName>
    </recommendedName>
</protein>
<keyword evidence="5" id="KW-1185">Reference proteome</keyword>
<evidence type="ECO:0000259" key="3">
    <source>
        <dbReference type="SMART" id="SM00950"/>
    </source>
</evidence>
<dbReference type="AlphaFoldDB" id="A5G8R6"/>
<feature type="domain" description="Piwi" evidence="3">
    <location>
        <begin position="148"/>
        <end position="460"/>
    </location>
</feature>
<dbReference type="STRING" id="351605.Gura_4040"/>
<evidence type="ECO:0000256" key="1">
    <source>
        <dbReference type="ARBA" id="ARBA00035012"/>
    </source>
</evidence>
<sequence length="473" mass="53217">MSSEISTHIWLPEPKLAFHPDRQSDQDIHPLRGLLRFGPHSSGLVPDPIRVATIAPAGESRHLYGFMKELNSVVKATERAEYLPEWPGFHSVFGLHMRGAGAGCHIELDTEFEAEFHASSTPHIVLADRLIRKIQALEAHRDKFDVLFIYIPQRWTPGYTGSHGEDFDLHDHLKAATAARRLPVQFVREDKALAYPHRASVMWRIGLALYAKAGGVPWKLAETDAETAYIGISYAVRPPDSGRSRFVTCCSQVFDAEGSGLEFVAYDAHEVEVQRENPFLSRTEMFRVMTRSVDLYRRRHAGRSPRRVMVHKTTEFKQDEIDGCMEALHLCEAVDLVQIVEDVGWRGIRIDLDKETKKGKPASFPVSRGTLIGLGSREALLWTHGDVRGISDRGAYFQGARSTPRPLRLVRHAGHGSWDEAALAILALTKMNWNNDALYDPLPVTIGYSKVLARVVKRMSGLGSAPYQFRFFM</sequence>
<evidence type="ECO:0000313" key="4">
    <source>
        <dbReference type="EMBL" id="ABQ28184.1"/>
    </source>
</evidence>
<dbReference type="EMBL" id="CP000698">
    <property type="protein sequence ID" value="ABQ28184.1"/>
    <property type="molecule type" value="Genomic_DNA"/>
</dbReference>
<dbReference type="OrthoDB" id="580851at2"/>
<comment type="similarity">
    <text evidence="1">Belongs to the argonaute family. Long pAgo subfamily.</text>
</comment>
<dbReference type="Gene3D" id="3.30.420.10">
    <property type="entry name" value="Ribonuclease H-like superfamily/Ribonuclease H"/>
    <property type="match status" value="1"/>
</dbReference>
<dbReference type="Gene3D" id="3.40.50.2300">
    <property type="match status" value="1"/>
</dbReference>
<dbReference type="GO" id="GO:0003676">
    <property type="term" value="F:nucleic acid binding"/>
    <property type="evidence" value="ECO:0007669"/>
    <property type="project" value="InterPro"/>
</dbReference>
<dbReference type="InterPro" id="IPR003165">
    <property type="entry name" value="Piwi"/>
</dbReference>